<dbReference type="InterPro" id="IPR036770">
    <property type="entry name" value="Ankyrin_rpt-contain_sf"/>
</dbReference>
<sequence>MENSEYFKKLIKIHEDLLLFLDDDEEKEEEKYRNFIKDLKDHCNNRKVILFLLSKIVKNRHRSSTFINKIEKIILDISDILKSNYENNILFEIFKRNKIILALLIKHKIITINYFNYLKFKEEKKEDYLLYLFPEFKDFYSRKEYKKIKEKIYLMEGIDIEDKKDRETFEEKRLKGENGHYICELIRNDYIDEFVSYMTRTNINPSSKIKPSIFETNSFLIKSESTLIEYAAFYGAIMIFNYLRMSGAELTPKLPIYAIHSNNAELIHIIEELNFEKEVNYEINCINESIKCHHLEIANYFINKVFYGGLVDYSTSIKSLNFAYFPTKLPINDDTVYKICKYDLFELIKPDFLDFLKDENNEMKKDIFKCVTVLNNTDVINFCIENLSIIKKTDYFTSFASCPSLLKIEIPSSYESISDNMFRPFKYVREIVIPSSVTSIGKGAFMNLGFLKTVKFESSSSLESIGDAAFNNCVSLESISIPSTVESIGEYAFYNCKSLKEITIPPHVTMILERTFENCTSLTIVRVPSTAKYVDWFAFSNCISLDKIEDC</sequence>
<dbReference type="SUPFAM" id="SSF48403">
    <property type="entry name" value="Ankyrin repeat"/>
    <property type="match status" value="1"/>
</dbReference>
<gene>
    <name evidence="1" type="ORF">M9Y10_026977</name>
</gene>
<dbReference type="EMBL" id="JAPFFF010000041">
    <property type="protein sequence ID" value="KAK8841362.1"/>
    <property type="molecule type" value="Genomic_DNA"/>
</dbReference>
<accession>A0ABR2H6J4</accession>
<evidence type="ECO:0000313" key="2">
    <source>
        <dbReference type="Proteomes" id="UP001470230"/>
    </source>
</evidence>
<dbReference type="SUPFAM" id="SSF52058">
    <property type="entry name" value="L domain-like"/>
    <property type="match status" value="1"/>
</dbReference>
<keyword evidence="2" id="KW-1185">Reference proteome</keyword>
<comment type="caution">
    <text evidence="1">The sequence shown here is derived from an EMBL/GenBank/DDBJ whole genome shotgun (WGS) entry which is preliminary data.</text>
</comment>
<name>A0ABR2H6J4_9EUKA</name>
<organism evidence="1 2">
    <name type="scientific">Tritrichomonas musculus</name>
    <dbReference type="NCBI Taxonomy" id="1915356"/>
    <lineage>
        <taxon>Eukaryota</taxon>
        <taxon>Metamonada</taxon>
        <taxon>Parabasalia</taxon>
        <taxon>Tritrichomonadida</taxon>
        <taxon>Tritrichomonadidae</taxon>
        <taxon>Tritrichomonas</taxon>
    </lineage>
</organism>
<reference evidence="1 2" key="1">
    <citation type="submission" date="2024-04" db="EMBL/GenBank/DDBJ databases">
        <title>Tritrichomonas musculus Genome.</title>
        <authorList>
            <person name="Alves-Ferreira E."/>
            <person name="Grigg M."/>
            <person name="Lorenzi H."/>
            <person name="Galac M."/>
        </authorList>
    </citation>
    <scope>NUCLEOTIDE SEQUENCE [LARGE SCALE GENOMIC DNA]</scope>
    <source>
        <strain evidence="1 2">EAF2021</strain>
    </source>
</reference>
<dbReference type="InterPro" id="IPR032675">
    <property type="entry name" value="LRR_dom_sf"/>
</dbReference>
<dbReference type="Proteomes" id="UP001470230">
    <property type="component" value="Unassembled WGS sequence"/>
</dbReference>
<protein>
    <submittedName>
        <fullName evidence="1">Uncharacterized protein</fullName>
    </submittedName>
</protein>
<dbReference type="Gene3D" id="3.80.10.10">
    <property type="entry name" value="Ribonuclease Inhibitor"/>
    <property type="match status" value="1"/>
</dbReference>
<proteinExistence type="predicted"/>
<dbReference type="PANTHER" id="PTHR45661">
    <property type="entry name" value="SURFACE ANTIGEN"/>
    <property type="match status" value="1"/>
</dbReference>
<dbReference type="InterPro" id="IPR053139">
    <property type="entry name" value="Surface_bspA-like"/>
</dbReference>
<evidence type="ECO:0000313" key="1">
    <source>
        <dbReference type="EMBL" id="KAK8841362.1"/>
    </source>
</evidence>
<dbReference type="InterPro" id="IPR026906">
    <property type="entry name" value="LRR_5"/>
</dbReference>
<dbReference type="PANTHER" id="PTHR45661:SF3">
    <property type="entry name" value="IG-LIKE DOMAIN-CONTAINING PROTEIN"/>
    <property type="match status" value="1"/>
</dbReference>
<dbReference type="Pfam" id="PF13306">
    <property type="entry name" value="LRR_5"/>
    <property type="match status" value="1"/>
</dbReference>